<dbReference type="SUPFAM" id="SSF51338">
    <property type="entry name" value="Composite domain of metallo-dependent hydrolases"/>
    <property type="match status" value="1"/>
</dbReference>
<name>A0AAQ1MDL7_9FIRM</name>
<evidence type="ECO:0000313" key="4">
    <source>
        <dbReference type="EMBL" id="SHG16483.1"/>
    </source>
</evidence>
<organism evidence="4 5">
    <name type="scientific">Bittarella massiliensis</name>
    <name type="common">ex Durand et al. 2017</name>
    <dbReference type="NCBI Taxonomy" id="1720313"/>
    <lineage>
        <taxon>Bacteria</taxon>
        <taxon>Bacillati</taxon>
        <taxon>Bacillota</taxon>
        <taxon>Clostridia</taxon>
        <taxon>Eubacteriales</taxon>
        <taxon>Oscillospiraceae</taxon>
        <taxon>Bittarella (ex Durand et al. 2017)</taxon>
    </lineage>
</organism>
<accession>A0AAQ1MDL7</accession>
<dbReference type="AlphaFoldDB" id="A0AAQ1MDL7"/>
<dbReference type="GO" id="GO:0016810">
    <property type="term" value="F:hydrolase activity, acting on carbon-nitrogen (but not peptide) bonds"/>
    <property type="evidence" value="ECO:0007669"/>
    <property type="project" value="InterPro"/>
</dbReference>
<protein>
    <submittedName>
        <fullName evidence="4">5-methylthioadenosine/S-adenosylhomocysteine deaminase</fullName>
    </submittedName>
    <submittedName>
        <fullName evidence="3">Amidohydrolase family protein</fullName>
    </submittedName>
</protein>
<feature type="domain" description="Amidohydrolase-related" evidence="2">
    <location>
        <begin position="51"/>
        <end position="391"/>
    </location>
</feature>
<gene>
    <name evidence="3" type="ORF">GT747_10945</name>
    <name evidence="4" type="ORF">SAMN05444424_1710</name>
</gene>
<dbReference type="Proteomes" id="UP000184089">
    <property type="component" value="Unassembled WGS sequence"/>
</dbReference>
<dbReference type="InterPro" id="IPR011059">
    <property type="entry name" value="Metal-dep_hydrolase_composite"/>
</dbReference>
<evidence type="ECO:0000313" key="6">
    <source>
        <dbReference type="Proteomes" id="UP000474718"/>
    </source>
</evidence>
<dbReference type="Pfam" id="PF01979">
    <property type="entry name" value="Amidohydro_1"/>
    <property type="match status" value="1"/>
</dbReference>
<dbReference type="InterPro" id="IPR006680">
    <property type="entry name" value="Amidohydro-rel"/>
</dbReference>
<dbReference type="PANTHER" id="PTHR43794">
    <property type="entry name" value="AMINOHYDROLASE SSNA-RELATED"/>
    <property type="match status" value="1"/>
</dbReference>
<dbReference type="RefSeq" id="WP_021661340.1">
    <property type="nucleotide sequence ID" value="NZ_FQVY01000002.1"/>
</dbReference>
<keyword evidence="1" id="KW-0378">Hydrolase</keyword>
<dbReference type="EMBL" id="WWVX01000008">
    <property type="protein sequence ID" value="MZL70270.1"/>
    <property type="molecule type" value="Genomic_DNA"/>
</dbReference>
<proteinExistence type="predicted"/>
<evidence type="ECO:0000313" key="5">
    <source>
        <dbReference type="Proteomes" id="UP000184089"/>
    </source>
</evidence>
<dbReference type="InterPro" id="IPR050287">
    <property type="entry name" value="MTA/SAH_deaminase"/>
</dbReference>
<dbReference type="Gene3D" id="2.30.40.10">
    <property type="entry name" value="Urease, subunit C, domain 1"/>
    <property type="match status" value="1"/>
</dbReference>
<dbReference type="SUPFAM" id="SSF51556">
    <property type="entry name" value="Metallo-dependent hydrolases"/>
    <property type="match status" value="1"/>
</dbReference>
<evidence type="ECO:0000256" key="1">
    <source>
        <dbReference type="ARBA" id="ARBA00022801"/>
    </source>
</evidence>
<reference evidence="3 6" key="3">
    <citation type="journal article" date="2019" name="Nat. Med.">
        <title>A library of human gut bacterial isolates paired with longitudinal multiomics data enables mechanistic microbiome research.</title>
        <authorList>
            <person name="Poyet M."/>
            <person name="Groussin M."/>
            <person name="Gibbons S.M."/>
            <person name="Avila-Pacheco J."/>
            <person name="Jiang X."/>
            <person name="Kearney S.M."/>
            <person name="Perrotta A.R."/>
            <person name="Berdy B."/>
            <person name="Zhao S."/>
            <person name="Lieberman T.D."/>
            <person name="Swanson P.K."/>
            <person name="Smith M."/>
            <person name="Roesemann S."/>
            <person name="Alexander J.E."/>
            <person name="Rich S.A."/>
            <person name="Livny J."/>
            <person name="Vlamakis H."/>
            <person name="Clish C."/>
            <person name="Bullock K."/>
            <person name="Deik A."/>
            <person name="Scott J."/>
            <person name="Pierce K.A."/>
            <person name="Xavier R.J."/>
            <person name="Alm E.J."/>
        </authorList>
    </citation>
    <scope>NUCLEOTIDE SEQUENCE [LARGE SCALE GENOMIC DNA]</scope>
    <source>
        <strain evidence="3 6">BIOML-A2</strain>
    </source>
</reference>
<keyword evidence="6" id="KW-1185">Reference proteome</keyword>
<reference evidence="5" key="2">
    <citation type="submission" date="2016-11" db="EMBL/GenBank/DDBJ databases">
        <authorList>
            <person name="Jaros S."/>
            <person name="Januszkiewicz K."/>
            <person name="Wedrychowicz H."/>
        </authorList>
    </citation>
    <scope>NUCLEOTIDE SEQUENCE [LARGE SCALE GENOMIC DNA]</scope>
    <source>
        <strain evidence="5">DSM 4029</strain>
    </source>
</reference>
<dbReference type="PANTHER" id="PTHR43794:SF11">
    <property type="entry name" value="AMIDOHYDROLASE-RELATED DOMAIN-CONTAINING PROTEIN"/>
    <property type="match status" value="1"/>
</dbReference>
<dbReference type="EMBL" id="FQVY01000002">
    <property type="protein sequence ID" value="SHG16483.1"/>
    <property type="molecule type" value="Genomic_DNA"/>
</dbReference>
<dbReference type="Proteomes" id="UP000474718">
    <property type="component" value="Unassembled WGS sequence"/>
</dbReference>
<evidence type="ECO:0000259" key="2">
    <source>
        <dbReference type="Pfam" id="PF01979"/>
    </source>
</evidence>
<dbReference type="InterPro" id="IPR032466">
    <property type="entry name" value="Metal_Hydrolase"/>
</dbReference>
<dbReference type="Gene3D" id="3.20.20.140">
    <property type="entry name" value="Metal-dependent hydrolases"/>
    <property type="match status" value="1"/>
</dbReference>
<evidence type="ECO:0000313" key="3">
    <source>
        <dbReference type="EMBL" id="MZL70270.1"/>
    </source>
</evidence>
<sequence length="427" mass="46472">MSTLFQNATLIDEQGRLSPHTDLLVEGGLIARIGPHLPVEGARVIDCTGQFLTPGLCNLHAHTPMNIFKGIAEDVNIDDWFNRELWPYESKITDEDIYWGSKLAIAEMAQNGVTAFADHYFGGAMIAQAARECGLRADIAYTAFGFGGDAAAEIQATEDLMDACAGDPLVQVRFGPHSPYMCTPEVLTALVERARARGVGIHLHVSETAAQVAESREKYGRTPFAVVADCGGFTLPCIVAHALYIEEGDLPLLGEDTFVAACPKTYLKLGMGEGGLWRHWKNLRLATGTDGAASSATVNPLEQARLFALLGKWRDQAEDFALKDIWRLLFAGHQALGFHSGRLKEGWAADLNVWSLDDPATAPLYDPLAAILYSADPARAIRHTLVGGRFVKEDGRLTFDVEEILRESARCAAAIGRRGKGESKLFF</sequence>
<comment type="caution">
    <text evidence="4">The sequence shown here is derived from an EMBL/GenBank/DDBJ whole genome shotgun (WGS) entry which is preliminary data.</text>
</comment>
<reference evidence="4" key="1">
    <citation type="submission" date="2016-11" db="EMBL/GenBank/DDBJ databases">
        <authorList>
            <person name="Varghese N."/>
            <person name="Submissions S."/>
        </authorList>
    </citation>
    <scope>NUCLEOTIDE SEQUENCE</scope>
    <source>
        <strain evidence="4">DSM 4029</strain>
    </source>
</reference>